<dbReference type="PANTHER" id="PTHR34693">
    <property type="entry name" value="PROTEIN PAR32"/>
    <property type="match status" value="1"/>
</dbReference>
<dbReference type="InterPro" id="IPR053203">
    <property type="entry name" value="Cisplatin_resist-associated"/>
</dbReference>
<protein>
    <submittedName>
        <fullName evidence="2">Uncharacterized protein</fullName>
    </submittedName>
</protein>
<feature type="compositionally biased region" description="Low complexity" evidence="1">
    <location>
        <begin position="83"/>
        <end position="98"/>
    </location>
</feature>
<dbReference type="PANTHER" id="PTHR34693:SF5">
    <property type="match status" value="1"/>
</dbReference>
<feature type="compositionally biased region" description="Pro residues" evidence="1">
    <location>
        <begin position="118"/>
        <end position="127"/>
    </location>
</feature>
<evidence type="ECO:0000313" key="3">
    <source>
        <dbReference type="Proteomes" id="UP001172684"/>
    </source>
</evidence>
<comment type="caution">
    <text evidence="2">The sequence shown here is derived from an EMBL/GenBank/DDBJ whole genome shotgun (WGS) entry which is preliminary data.</text>
</comment>
<keyword evidence="3" id="KW-1185">Reference proteome</keyword>
<feature type="compositionally biased region" description="Low complexity" evidence="1">
    <location>
        <begin position="42"/>
        <end position="63"/>
    </location>
</feature>
<sequence>MPTWGRGGAGNIVTNAQIEEENKRIAADLEAQQSAAETFAAPSHHPSYPTTTTSQSQPQSQQYALSGRGGAGNWYLPRDLAETGTFVSTTTNPTSNNSLVPDPSALDPSTNNFDDPPRTSPNPPPTASIPAAAAFADVSTTGHRGRGGAGNYVWDGQREEEEKLKREKEERDHEAKVREKAERDVETGLARPGRAKLEPGSRVGRGEDGGEGEGWREWV</sequence>
<gene>
    <name evidence="2" type="ORF">H2201_001670</name>
</gene>
<feature type="region of interest" description="Disordered" evidence="1">
    <location>
        <begin position="27"/>
        <end position="219"/>
    </location>
</feature>
<dbReference type="InterPro" id="IPR022024">
    <property type="entry name" value="DUF3602"/>
</dbReference>
<accession>A0ABQ9P0Y4</accession>
<evidence type="ECO:0000256" key="1">
    <source>
        <dbReference type="SAM" id="MobiDB-lite"/>
    </source>
</evidence>
<evidence type="ECO:0000313" key="2">
    <source>
        <dbReference type="EMBL" id="KAJ9668240.1"/>
    </source>
</evidence>
<reference evidence="2" key="1">
    <citation type="submission" date="2022-10" db="EMBL/GenBank/DDBJ databases">
        <title>Culturing micro-colonial fungi from biological soil crusts in the Mojave desert and describing Neophaeococcomyces mojavensis, and introducing the new genera and species Taxawa tesnikishii.</title>
        <authorList>
            <person name="Kurbessoian T."/>
            <person name="Stajich J.E."/>
        </authorList>
    </citation>
    <scope>NUCLEOTIDE SEQUENCE</scope>
    <source>
        <strain evidence="2">TK_1</strain>
    </source>
</reference>
<feature type="compositionally biased region" description="Basic and acidic residues" evidence="1">
    <location>
        <begin position="195"/>
        <end position="219"/>
    </location>
</feature>
<dbReference type="Proteomes" id="UP001172684">
    <property type="component" value="Unassembled WGS sequence"/>
</dbReference>
<name>A0ABQ9P0Y4_9PEZI</name>
<dbReference type="Pfam" id="PF12223">
    <property type="entry name" value="DUF3602"/>
    <property type="match status" value="1"/>
</dbReference>
<dbReference type="EMBL" id="JAPDRL010000008">
    <property type="protein sequence ID" value="KAJ9668240.1"/>
    <property type="molecule type" value="Genomic_DNA"/>
</dbReference>
<proteinExistence type="predicted"/>
<organism evidence="2 3">
    <name type="scientific">Coniosporium apollinis</name>
    <dbReference type="NCBI Taxonomy" id="61459"/>
    <lineage>
        <taxon>Eukaryota</taxon>
        <taxon>Fungi</taxon>
        <taxon>Dikarya</taxon>
        <taxon>Ascomycota</taxon>
        <taxon>Pezizomycotina</taxon>
        <taxon>Dothideomycetes</taxon>
        <taxon>Dothideomycetes incertae sedis</taxon>
        <taxon>Coniosporium</taxon>
    </lineage>
</organism>
<feature type="compositionally biased region" description="Basic and acidic residues" evidence="1">
    <location>
        <begin position="156"/>
        <end position="186"/>
    </location>
</feature>